<feature type="transmembrane region" description="Helical" evidence="8">
    <location>
        <begin position="178"/>
        <end position="197"/>
    </location>
</feature>
<dbReference type="RefSeq" id="WP_002721101.1">
    <property type="nucleotide sequence ID" value="NZ_AHNP02000014.1"/>
</dbReference>
<evidence type="ECO:0000256" key="6">
    <source>
        <dbReference type="ARBA" id="ARBA00023136"/>
    </source>
</evidence>
<dbReference type="Pfam" id="PF09594">
    <property type="entry name" value="GT87"/>
    <property type="match status" value="1"/>
</dbReference>
<feature type="transmembrane region" description="Helical" evidence="8">
    <location>
        <begin position="360"/>
        <end position="379"/>
    </location>
</feature>
<proteinExistence type="inferred from homology"/>
<organism evidence="9 10">
    <name type="scientific">Leptospira borgpetersenii serovar Javanica str. UI 09931</name>
    <dbReference type="NCBI Taxonomy" id="1049767"/>
    <lineage>
        <taxon>Bacteria</taxon>
        <taxon>Pseudomonadati</taxon>
        <taxon>Spirochaetota</taxon>
        <taxon>Spirochaetia</taxon>
        <taxon>Leptospirales</taxon>
        <taxon>Leptospiraceae</taxon>
        <taxon>Leptospira</taxon>
    </lineage>
</organism>
<keyword evidence="4 8" id="KW-0812">Transmembrane</keyword>
<feature type="transmembrane region" description="Helical" evidence="8">
    <location>
        <begin position="391"/>
        <end position="414"/>
    </location>
</feature>
<evidence type="ECO:0000313" key="9">
    <source>
        <dbReference type="EMBL" id="EPG55884.1"/>
    </source>
</evidence>
<evidence type="ECO:0000256" key="4">
    <source>
        <dbReference type="ARBA" id="ARBA00022692"/>
    </source>
</evidence>
<sequence>MQWIRKRFAGESFFCRDGSVSKLPDIAFAEDNFVTSCICRRKCSVGRILLVGFSSAFEKHFRMQLRDRKTWILVGTILFFLLLFINGISKTGNRSDFRDYYNASVRFTQGNNLYNLDQIDGILGKLQSGEIKIEEVFTPKVFLQLKSMMEGLGSYIYPPTFAFLLIPISFFPYEIASAVFLTLNFLAFLGSLYILSLRFHRKGHLVFCVVLCLLNLRFLENHQNNNQVGFILIFLILASVHTNKDWLSGFLLALAIVIKLTPGAFVLLFLMQKRYRAVFYTFVFTLFWIFLPCLYAPSFTIEMTLTWKQLILDNYLKSPLFRAWKNNQSLNATLAKYFLNYADILNQSRLGYPILELSEWIVKGMYSVFSLILIAPFFGKVFAKRNVESALGCLFVFSIVFSGISWVHAFVFLLYPSAILLDRVWSFVEYAILPFWKADTGSLSKKGLYSIKRIFKNDKVSFCFMAGSVLILFCNRSIIGSVIEEKLMMASYLLYFAIFQYVLLLFALKYEPETRKISLNTTGTDADPNQRT</sequence>
<evidence type="ECO:0000313" key="10">
    <source>
        <dbReference type="Proteomes" id="UP000014570"/>
    </source>
</evidence>
<keyword evidence="5 8" id="KW-1133">Transmembrane helix</keyword>
<dbReference type="InterPro" id="IPR018584">
    <property type="entry name" value="GT87"/>
</dbReference>
<feature type="transmembrane region" description="Helical" evidence="8">
    <location>
        <begin position="277"/>
        <end position="297"/>
    </location>
</feature>
<comment type="subcellular location">
    <subcellularLocation>
        <location evidence="1">Cell membrane</location>
        <topology evidence="1">Multi-pass membrane protein</topology>
    </subcellularLocation>
</comment>
<feature type="transmembrane region" description="Helical" evidence="8">
    <location>
        <begin position="152"/>
        <end position="171"/>
    </location>
</feature>
<feature type="transmembrane region" description="Helical" evidence="8">
    <location>
        <begin position="249"/>
        <end position="270"/>
    </location>
</feature>
<keyword evidence="3" id="KW-0808">Transferase</keyword>
<evidence type="ECO:0000256" key="3">
    <source>
        <dbReference type="ARBA" id="ARBA00022679"/>
    </source>
</evidence>
<evidence type="ECO:0000256" key="2">
    <source>
        <dbReference type="ARBA" id="ARBA00022475"/>
    </source>
</evidence>
<reference evidence="9 10" key="1">
    <citation type="submission" date="2013-04" db="EMBL/GenBank/DDBJ databases">
        <authorList>
            <person name="Harkins D.M."/>
            <person name="Durkin A.S."/>
            <person name="Brinkac L.M."/>
            <person name="Haft D.H."/>
            <person name="Selengut J.D."/>
            <person name="Sanka R."/>
            <person name="DePew J."/>
            <person name="Purushe J."/>
            <person name="Chanthongthip A."/>
            <person name="Lattana O."/>
            <person name="Phetsouvanh R."/>
            <person name="Newton P.N."/>
            <person name="Vinetz J.M."/>
            <person name="Sutton G.G."/>
            <person name="Nierman W.C."/>
            <person name="Fouts D.E."/>
        </authorList>
    </citation>
    <scope>NUCLEOTIDE SEQUENCE [LARGE SCALE GENOMIC DNA]</scope>
    <source>
        <strain evidence="9 10">UI 09931</strain>
    </source>
</reference>
<evidence type="ECO:0000256" key="1">
    <source>
        <dbReference type="ARBA" id="ARBA00004651"/>
    </source>
</evidence>
<feature type="transmembrane region" description="Helical" evidence="8">
    <location>
        <begin position="70"/>
        <end position="89"/>
    </location>
</feature>
<keyword evidence="6 8" id="KW-0472">Membrane</keyword>
<name>A0AAV3J8C5_LEPBO</name>
<dbReference type="Proteomes" id="UP000014570">
    <property type="component" value="Unassembled WGS sequence"/>
</dbReference>
<protein>
    <submittedName>
        <fullName evidence="9">PF09594 family protein</fullName>
    </submittedName>
</protein>
<evidence type="ECO:0000256" key="7">
    <source>
        <dbReference type="ARBA" id="ARBA00024033"/>
    </source>
</evidence>
<accession>A0AAV3J8C5</accession>
<evidence type="ECO:0000256" key="5">
    <source>
        <dbReference type="ARBA" id="ARBA00022989"/>
    </source>
</evidence>
<dbReference type="AlphaFoldDB" id="A0AAV3J8C5"/>
<comment type="caution">
    <text evidence="9">The sequence shown here is derived from an EMBL/GenBank/DDBJ whole genome shotgun (WGS) entry which is preliminary data.</text>
</comment>
<feature type="transmembrane region" description="Helical" evidence="8">
    <location>
        <begin position="420"/>
        <end position="439"/>
    </location>
</feature>
<keyword evidence="2" id="KW-1003">Cell membrane</keyword>
<feature type="transmembrane region" description="Helical" evidence="8">
    <location>
        <begin position="489"/>
        <end position="508"/>
    </location>
</feature>
<evidence type="ECO:0000256" key="8">
    <source>
        <dbReference type="SAM" id="Phobius"/>
    </source>
</evidence>
<feature type="transmembrane region" description="Helical" evidence="8">
    <location>
        <begin position="460"/>
        <end position="483"/>
    </location>
</feature>
<dbReference type="EMBL" id="AHNP02000014">
    <property type="protein sequence ID" value="EPG55884.1"/>
    <property type="molecule type" value="Genomic_DNA"/>
</dbReference>
<dbReference type="GeneID" id="61175586"/>
<gene>
    <name evidence="9" type="ORF">LEP1GSC103_0609</name>
</gene>
<dbReference type="GO" id="GO:0005886">
    <property type="term" value="C:plasma membrane"/>
    <property type="evidence" value="ECO:0007669"/>
    <property type="project" value="UniProtKB-SubCell"/>
</dbReference>
<dbReference type="GO" id="GO:0016758">
    <property type="term" value="F:hexosyltransferase activity"/>
    <property type="evidence" value="ECO:0007669"/>
    <property type="project" value="InterPro"/>
</dbReference>
<comment type="similarity">
    <text evidence="7">Belongs to the glycosyltransferase 87 family.</text>
</comment>